<dbReference type="OrthoDB" id="9779233at2"/>
<keyword evidence="1" id="KW-0812">Transmembrane</keyword>
<feature type="transmembrane region" description="Helical" evidence="1">
    <location>
        <begin position="92"/>
        <end position="112"/>
    </location>
</feature>
<feature type="transmembrane region" description="Helical" evidence="1">
    <location>
        <begin position="133"/>
        <end position="153"/>
    </location>
</feature>
<dbReference type="EMBL" id="CP034438">
    <property type="protein sequence ID" value="AZN31049.1"/>
    <property type="molecule type" value="Genomic_DNA"/>
</dbReference>
<feature type="transmembrane region" description="Helical" evidence="1">
    <location>
        <begin position="215"/>
        <end position="233"/>
    </location>
</feature>
<dbReference type="InterPro" id="IPR010721">
    <property type="entry name" value="UstE-like"/>
</dbReference>
<dbReference type="PANTHER" id="PTHR32251">
    <property type="entry name" value="3-OXO-5-ALPHA-STEROID 4-DEHYDROGENASE"/>
    <property type="match status" value="1"/>
</dbReference>
<dbReference type="Pfam" id="PF06966">
    <property type="entry name" value="DUF1295"/>
    <property type="match status" value="1"/>
</dbReference>
<dbReference type="PANTHER" id="PTHR32251:SF17">
    <property type="entry name" value="STEROID 5-ALPHA REDUCTASE C-TERMINAL DOMAIN-CONTAINING PROTEIN"/>
    <property type="match status" value="1"/>
</dbReference>
<feature type="transmembrane region" description="Helical" evidence="1">
    <location>
        <begin position="7"/>
        <end position="25"/>
    </location>
</feature>
<reference evidence="2 3" key="1">
    <citation type="submission" date="2018-12" db="EMBL/GenBank/DDBJ databases">
        <title>Complete genome sequence of Flaviflexus salsibiostraticola KCTC 33148.</title>
        <authorList>
            <person name="Bae J.-W."/>
        </authorList>
    </citation>
    <scope>NUCLEOTIDE SEQUENCE [LARGE SCALE GENOMIC DNA]</scope>
    <source>
        <strain evidence="2 3">KCTC 33148</strain>
    </source>
</reference>
<feature type="transmembrane region" description="Helical" evidence="1">
    <location>
        <begin position="165"/>
        <end position="184"/>
    </location>
</feature>
<evidence type="ECO:0000313" key="3">
    <source>
        <dbReference type="Proteomes" id="UP000270021"/>
    </source>
</evidence>
<keyword evidence="3" id="KW-1185">Reference proteome</keyword>
<dbReference type="PROSITE" id="PS50244">
    <property type="entry name" value="S5A_REDUCTASE"/>
    <property type="match status" value="1"/>
</dbReference>
<feature type="transmembrane region" description="Helical" evidence="1">
    <location>
        <begin position="65"/>
        <end position="86"/>
    </location>
</feature>
<evidence type="ECO:0000313" key="2">
    <source>
        <dbReference type="EMBL" id="AZN31049.1"/>
    </source>
</evidence>
<accession>A0A3S8ZC44</accession>
<feature type="transmembrane region" description="Helical" evidence="1">
    <location>
        <begin position="31"/>
        <end position="53"/>
    </location>
</feature>
<proteinExistence type="predicted"/>
<dbReference type="Proteomes" id="UP000270021">
    <property type="component" value="Chromosome"/>
</dbReference>
<keyword evidence="1" id="KW-1133">Transmembrane helix</keyword>
<organism evidence="2 3">
    <name type="scientific">Flaviflexus salsibiostraticola</name>
    <dbReference type="NCBI Taxonomy" id="1282737"/>
    <lineage>
        <taxon>Bacteria</taxon>
        <taxon>Bacillati</taxon>
        <taxon>Actinomycetota</taxon>
        <taxon>Actinomycetes</taxon>
        <taxon>Actinomycetales</taxon>
        <taxon>Actinomycetaceae</taxon>
        <taxon>Flaviflexus</taxon>
    </lineage>
</organism>
<dbReference type="Gene3D" id="1.20.120.1630">
    <property type="match status" value="1"/>
</dbReference>
<dbReference type="GO" id="GO:0016020">
    <property type="term" value="C:membrane"/>
    <property type="evidence" value="ECO:0007669"/>
    <property type="project" value="TreeGrafter"/>
</dbReference>
<keyword evidence="1" id="KW-0472">Membrane</keyword>
<name>A0A3S8ZC44_9ACTO</name>
<feature type="transmembrane region" description="Helical" evidence="1">
    <location>
        <begin position="239"/>
        <end position="260"/>
    </location>
</feature>
<gene>
    <name evidence="2" type="ORF">EJO69_04400</name>
</gene>
<protein>
    <submittedName>
        <fullName evidence="2">DUF1295 domain-containing protein</fullName>
    </submittedName>
</protein>
<dbReference type="AlphaFoldDB" id="A0A3S8ZC44"/>
<dbReference type="KEGG" id="fsl:EJO69_04400"/>
<evidence type="ECO:0000256" key="1">
    <source>
        <dbReference type="SAM" id="Phobius"/>
    </source>
</evidence>
<sequence>MHVKNRTSIIVIAVVILLGAFIAWAGSQNGATLGAIPLFALVVAIAFIIQWIVYIHAQLNRTEKYFDLTGSITYTSISLFLLFAVPDLSTRSLILGLMVMTWALRLGPFLFLRIRKDGGDSRFDELKKTPIRFFNVWNIQGLWVTFTASAAWIGMTSADQEPIGWLFFVGAALWLVGFTIEVTADMQKRIWRRKPENKGRYITSGLWAWSRHPNYFGEITLWLGIALIALPNLSGWQYIGLLSPVFVVILLTRISGIPLLEKQGEERWGDEEGYRDYVARTPTLIPLPPRRSPQR</sequence>